<reference evidence="2" key="1">
    <citation type="journal article" date="2014" name="Science">
        <title>Ancient hybridizations among the ancestral genomes of bread wheat.</title>
        <authorList>
            <consortium name="International Wheat Genome Sequencing Consortium,"/>
            <person name="Marcussen T."/>
            <person name="Sandve S.R."/>
            <person name="Heier L."/>
            <person name="Spannagl M."/>
            <person name="Pfeifer M."/>
            <person name="Jakobsen K.S."/>
            <person name="Wulff B.B."/>
            <person name="Steuernagel B."/>
            <person name="Mayer K.F."/>
            <person name="Olsen O.A."/>
        </authorList>
    </citation>
    <scope>NUCLEOTIDE SEQUENCE [LARGE SCALE GENOMIC DNA]</scope>
    <source>
        <strain evidence="2">cv. AL8/78</strain>
    </source>
</reference>
<keyword evidence="2" id="KW-1185">Reference proteome</keyword>
<reference evidence="1" key="5">
    <citation type="journal article" date="2021" name="G3 (Bethesda)">
        <title>Aegilops tauschii genome assembly Aet v5.0 features greater sequence contiguity and improved annotation.</title>
        <authorList>
            <person name="Wang L."/>
            <person name="Zhu T."/>
            <person name="Rodriguez J.C."/>
            <person name="Deal K.R."/>
            <person name="Dubcovsky J."/>
            <person name="McGuire P.E."/>
            <person name="Lux T."/>
            <person name="Spannagl M."/>
            <person name="Mayer K.F.X."/>
            <person name="Baldrich P."/>
            <person name="Meyers B.C."/>
            <person name="Huo N."/>
            <person name="Gu Y.Q."/>
            <person name="Zhou H."/>
            <person name="Devos K.M."/>
            <person name="Bennetzen J.L."/>
            <person name="Unver T."/>
            <person name="Budak H."/>
            <person name="Gulick P.J."/>
            <person name="Galiba G."/>
            <person name="Kalapos B."/>
            <person name="Nelson D.R."/>
            <person name="Li P."/>
            <person name="You F.M."/>
            <person name="Luo M.C."/>
            <person name="Dvorak J."/>
        </authorList>
    </citation>
    <scope>NUCLEOTIDE SEQUENCE [LARGE SCALE GENOMIC DNA]</scope>
    <source>
        <strain evidence="1">cv. AL8/78</strain>
    </source>
</reference>
<dbReference type="Proteomes" id="UP000015105">
    <property type="component" value="Chromosome 2D"/>
</dbReference>
<name>A0A453BBU7_AEGTS</name>
<reference evidence="1" key="3">
    <citation type="journal article" date="2017" name="Nature">
        <title>Genome sequence of the progenitor of the wheat D genome Aegilops tauschii.</title>
        <authorList>
            <person name="Luo M.C."/>
            <person name="Gu Y.Q."/>
            <person name="Puiu D."/>
            <person name="Wang H."/>
            <person name="Twardziok S.O."/>
            <person name="Deal K.R."/>
            <person name="Huo N."/>
            <person name="Zhu T."/>
            <person name="Wang L."/>
            <person name="Wang Y."/>
            <person name="McGuire P.E."/>
            <person name="Liu S."/>
            <person name="Long H."/>
            <person name="Ramasamy R.K."/>
            <person name="Rodriguez J.C."/>
            <person name="Van S.L."/>
            <person name="Yuan L."/>
            <person name="Wang Z."/>
            <person name="Xia Z."/>
            <person name="Xiao L."/>
            <person name="Anderson O.D."/>
            <person name="Ouyang S."/>
            <person name="Liang Y."/>
            <person name="Zimin A.V."/>
            <person name="Pertea G."/>
            <person name="Qi P."/>
            <person name="Bennetzen J.L."/>
            <person name="Dai X."/>
            <person name="Dawson M.W."/>
            <person name="Muller H.G."/>
            <person name="Kugler K."/>
            <person name="Rivarola-Duarte L."/>
            <person name="Spannagl M."/>
            <person name="Mayer K.F.X."/>
            <person name="Lu F.H."/>
            <person name="Bevan M.W."/>
            <person name="Leroy P."/>
            <person name="Li P."/>
            <person name="You F.M."/>
            <person name="Sun Q."/>
            <person name="Liu Z."/>
            <person name="Lyons E."/>
            <person name="Wicker T."/>
            <person name="Salzberg S.L."/>
            <person name="Devos K.M."/>
            <person name="Dvorak J."/>
        </authorList>
    </citation>
    <scope>NUCLEOTIDE SEQUENCE [LARGE SCALE GENOMIC DNA]</scope>
    <source>
        <strain evidence="1">cv. AL8/78</strain>
    </source>
</reference>
<sequence length="46" mass="5492">QILMVWRRVTPCRLGYKIFLHMATSQHSSWCRPLAEEKSNSSHRCF</sequence>
<accession>A0A453BBU7</accession>
<dbReference type="EnsemblPlants" id="AET2Gv20453400.18">
    <property type="protein sequence ID" value="AET2Gv20453400.18"/>
    <property type="gene ID" value="AET2Gv20453400"/>
</dbReference>
<reference evidence="2" key="2">
    <citation type="journal article" date="2017" name="Nat. Plants">
        <title>The Aegilops tauschii genome reveals multiple impacts of transposons.</title>
        <authorList>
            <person name="Zhao G."/>
            <person name="Zou C."/>
            <person name="Li K."/>
            <person name="Wang K."/>
            <person name="Li T."/>
            <person name="Gao L."/>
            <person name="Zhang X."/>
            <person name="Wang H."/>
            <person name="Yang Z."/>
            <person name="Liu X."/>
            <person name="Jiang W."/>
            <person name="Mao L."/>
            <person name="Kong X."/>
            <person name="Jiao Y."/>
            <person name="Jia J."/>
        </authorList>
    </citation>
    <scope>NUCLEOTIDE SEQUENCE [LARGE SCALE GENOMIC DNA]</scope>
    <source>
        <strain evidence="2">cv. AL8/78</strain>
    </source>
</reference>
<reference evidence="1" key="4">
    <citation type="submission" date="2019-03" db="UniProtKB">
        <authorList>
            <consortium name="EnsemblPlants"/>
        </authorList>
    </citation>
    <scope>IDENTIFICATION</scope>
</reference>
<organism evidence="1 2">
    <name type="scientific">Aegilops tauschii subsp. strangulata</name>
    <name type="common">Goatgrass</name>
    <dbReference type="NCBI Taxonomy" id="200361"/>
    <lineage>
        <taxon>Eukaryota</taxon>
        <taxon>Viridiplantae</taxon>
        <taxon>Streptophyta</taxon>
        <taxon>Embryophyta</taxon>
        <taxon>Tracheophyta</taxon>
        <taxon>Spermatophyta</taxon>
        <taxon>Magnoliopsida</taxon>
        <taxon>Liliopsida</taxon>
        <taxon>Poales</taxon>
        <taxon>Poaceae</taxon>
        <taxon>BOP clade</taxon>
        <taxon>Pooideae</taxon>
        <taxon>Triticodae</taxon>
        <taxon>Triticeae</taxon>
        <taxon>Triticinae</taxon>
        <taxon>Aegilops</taxon>
    </lineage>
</organism>
<dbReference type="Gramene" id="AET2Gv20453400.18">
    <property type="protein sequence ID" value="AET2Gv20453400.18"/>
    <property type="gene ID" value="AET2Gv20453400"/>
</dbReference>
<dbReference type="AlphaFoldDB" id="A0A453BBU7"/>
<proteinExistence type="predicted"/>
<evidence type="ECO:0000313" key="1">
    <source>
        <dbReference type="EnsemblPlants" id="AET2Gv20453400.18"/>
    </source>
</evidence>
<evidence type="ECO:0000313" key="2">
    <source>
        <dbReference type="Proteomes" id="UP000015105"/>
    </source>
</evidence>
<protein>
    <submittedName>
        <fullName evidence="1">Uncharacterized protein</fullName>
    </submittedName>
</protein>